<dbReference type="Proteomes" id="UP000219465">
    <property type="component" value="Unassembled WGS sequence"/>
</dbReference>
<accession>A0A286ICU4</accession>
<sequence>MRLLLALILTILVAPCTGATGIAAAQQSGSGNTYFEVETLNPGLGDGGRINRDTPQATVESFLYHAKAGDHATAAHLLDLSQIGPGNQQRVGIERARQLEQILARKVWLKWEDIPDRPDGLDITASPKALMAGQPRRSIRLALIDLEDRPVPIRLERVKPADGAPVWVFAAQTVENLPALHELYGENWFEESLPDWARKQVATGLAAWQLIATPLLLISSVLAGWLVYRVFRNTGDRLKPRISGRLLRRLASPLAILTGAIVGYLLQRHLFVFSATIDTFLGPLMLLILFGGGLAVFVQTIDMILERTLIRDIAELEKPENREMRAFQTNLSAFRRIGIVLAVVFAAGLLMTQINLFATTGVALIGSAGVATLILAYAARSALSNIMASLQIAISKTAAVGDSLFFENRWCYVEKINFTYVQLKTWDKRRLIVPVTYFVSEPFENWTKRDPNMTKVVRLRLHHSADIDALRARFEQFVESNDKVIDKDAARVLVVDHDSTGMLVGFYATAEEPLTAWSMECELREAMLKAARELELDRSQGMQYLPADRESRLSDFTAQAEKERDNDSRHKPEAESDA</sequence>
<feature type="chain" id="PRO_5013171439" evidence="3">
    <location>
        <begin position="20"/>
        <end position="578"/>
    </location>
</feature>
<keyword evidence="3" id="KW-0732">Signal</keyword>
<dbReference type="InterPro" id="IPR006685">
    <property type="entry name" value="MscS_channel_2nd"/>
</dbReference>
<dbReference type="SUPFAM" id="SSF50182">
    <property type="entry name" value="Sm-like ribonucleoproteins"/>
    <property type="match status" value="1"/>
</dbReference>
<feature type="region of interest" description="Disordered" evidence="1">
    <location>
        <begin position="541"/>
        <end position="578"/>
    </location>
</feature>
<feature type="transmembrane region" description="Helical" evidence="2">
    <location>
        <begin position="207"/>
        <end position="228"/>
    </location>
</feature>
<dbReference type="GO" id="GO:0008381">
    <property type="term" value="F:mechanosensitive monoatomic ion channel activity"/>
    <property type="evidence" value="ECO:0007669"/>
    <property type="project" value="UniProtKB-ARBA"/>
</dbReference>
<dbReference type="GO" id="GO:0016020">
    <property type="term" value="C:membrane"/>
    <property type="evidence" value="ECO:0007669"/>
    <property type="project" value="InterPro"/>
</dbReference>
<feature type="compositionally biased region" description="Basic and acidic residues" evidence="1">
    <location>
        <begin position="560"/>
        <end position="578"/>
    </location>
</feature>
<organism evidence="5 6">
    <name type="scientific">Hoeflea halophila</name>
    <dbReference type="NCBI Taxonomy" id="714899"/>
    <lineage>
        <taxon>Bacteria</taxon>
        <taxon>Pseudomonadati</taxon>
        <taxon>Pseudomonadota</taxon>
        <taxon>Alphaproteobacteria</taxon>
        <taxon>Hyphomicrobiales</taxon>
        <taxon>Rhizobiaceae</taxon>
        <taxon>Hoeflea</taxon>
    </lineage>
</organism>
<dbReference type="Gene3D" id="1.10.287.1260">
    <property type="match status" value="1"/>
</dbReference>
<dbReference type="PANTHER" id="PTHR30566">
    <property type="entry name" value="YNAI-RELATED MECHANOSENSITIVE ION CHANNEL"/>
    <property type="match status" value="1"/>
</dbReference>
<protein>
    <submittedName>
        <fullName evidence="5">Small-conductance mechanosensitive channel</fullName>
    </submittedName>
</protein>
<dbReference type="Pfam" id="PF00924">
    <property type="entry name" value="MS_channel_2nd"/>
    <property type="match status" value="1"/>
</dbReference>
<evidence type="ECO:0000256" key="1">
    <source>
        <dbReference type="SAM" id="MobiDB-lite"/>
    </source>
</evidence>
<dbReference type="PANTHER" id="PTHR30566:SF25">
    <property type="entry name" value="INNER MEMBRANE PROTEIN"/>
    <property type="match status" value="1"/>
</dbReference>
<keyword evidence="2" id="KW-1133">Transmembrane helix</keyword>
<evidence type="ECO:0000256" key="2">
    <source>
        <dbReference type="SAM" id="Phobius"/>
    </source>
</evidence>
<proteinExistence type="predicted"/>
<evidence type="ECO:0000259" key="4">
    <source>
        <dbReference type="Pfam" id="PF00924"/>
    </source>
</evidence>
<dbReference type="InterPro" id="IPR010920">
    <property type="entry name" value="LSM_dom_sf"/>
</dbReference>
<feature type="transmembrane region" description="Helical" evidence="2">
    <location>
        <begin position="279"/>
        <end position="301"/>
    </location>
</feature>
<feature type="signal peptide" evidence="3">
    <location>
        <begin position="1"/>
        <end position="19"/>
    </location>
</feature>
<dbReference type="AlphaFoldDB" id="A0A286ICU4"/>
<evidence type="ECO:0000256" key="3">
    <source>
        <dbReference type="SAM" id="SignalP"/>
    </source>
</evidence>
<keyword evidence="2" id="KW-0812">Transmembrane</keyword>
<keyword evidence="6" id="KW-1185">Reference proteome</keyword>
<gene>
    <name evidence="5" type="ORF">SAMN05877838_2844</name>
</gene>
<feature type="transmembrane region" description="Helical" evidence="2">
    <location>
        <begin position="249"/>
        <end position="267"/>
    </location>
</feature>
<keyword evidence="2" id="KW-0472">Membrane</keyword>
<reference evidence="6" key="1">
    <citation type="submission" date="2017-08" db="EMBL/GenBank/DDBJ databases">
        <authorList>
            <person name="Varghese N."/>
            <person name="Submissions S."/>
        </authorList>
    </citation>
    <scope>NUCLEOTIDE SEQUENCE [LARGE SCALE GENOMIC DNA]</scope>
    <source>
        <strain evidence="6">KCTC 23107</strain>
    </source>
</reference>
<dbReference type="EMBL" id="OCPC01000004">
    <property type="protein sequence ID" value="SOE17938.1"/>
    <property type="molecule type" value="Genomic_DNA"/>
</dbReference>
<evidence type="ECO:0000313" key="5">
    <source>
        <dbReference type="EMBL" id="SOE17938.1"/>
    </source>
</evidence>
<feature type="transmembrane region" description="Helical" evidence="2">
    <location>
        <begin position="333"/>
        <end position="351"/>
    </location>
</feature>
<name>A0A286ICU4_9HYPH</name>
<feature type="domain" description="Mechanosensitive ion channel MscS" evidence="4">
    <location>
        <begin position="383"/>
        <end position="448"/>
    </location>
</feature>
<feature type="transmembrane region" description="Helical" evidence="2">
    <location>
        <begin position="357"/>
        <end position="379"/>
    </location>
</feature>
<evidence type="ECO:0000313" key="6">
    <source>
        <dbReference type="Proteomes" id="UP000219465"/>
    </source>
</evidence>